<dbReference type="EMBL" id="CP010311">
    <property type="protein sequence ID" value="AJF06895.1"/>
    <property type="molecule type" value="Genomic_DNA"/>
</dbReference>
<evidence type="ECO:0000256" key="1">
    <source>
        <dbReference type="ARBA" id="ARBA00022448"/>
    </source>
</evidence>
<dbReference type="InterPro" id="IPR017871">
    <property type="entry name" value="ABC_transporter-like_CS"/>
</dbReference>
<dbReference type="GO" id="GO:0089705">
    <property type="term" value="P:protein localization to outer membrane"/>
    <property type="evidence" value="ECO:0007669"/>
    <property type="project" value="TreeGrafter"/>
</dbReference>
<keyword evidence="3 6" id="KW-0067">ATP-binding</keyword>
<dbReference type="SUPFAM" id="SSF52540">
    <property type="entry name" value="P-loop containing nucleoside triphosphate hydrolases"/>
    <property type="match status" value="1"/>
</dbReference>
<dbReference type="PROSITE" id="PS50893">
    <property type="entry name" value="ABC_TRANSPORTER_2"/>
    <property type="match status" value="1"/>
</dbReference>
<keyword evidence="7" id="KW-1185">Reference proteome</keyword>
<proteinExistence type="inferred from homology"/>
<keyword evidence="2" id="KW-0547">Nucleotide-binding</keyword>
<reference evidence="6 7" key="1">
    <citation type="journal article" date="2015" name="Genome Announc.">
        <title>Genomes of Geoalkalibacter ferrihydriticus Z-0531T and Geoalkalibacter subterraneus Red1T, Two Haloalkaliphilic Metal-Reducing Deltaproteobacteria.</title>
        <authorList>
            <person name="Badalamenti J.P."/>
            <person name="Krajmalnik-Brown R."/>
            <person name="Torres C.I."/>
            <person name="Bond D.R."/>
        </authorList>
    </citation>
    <scope>NUCLEOTIDE SEQUENCE [LARGE SCALE GENOMIC DNA]</scope>
    <source>
        <strain evidence="6 7">Red1</strain>
    </source>
</reference>
<feature type="domain" description="ABC transporter" evidence="5">
    <location>
        <begin position="12"/>
        <end position="235"/>
    </location>
</feature>
<dbReference type="Gene3D" id="3.40.50.300">
    <property type="entry name" value="P-loop containing nucleotide triphosphate hydrolases"/>
    <property type="match status" value="1"/>
</dbReference>
<comment type="similarity">
    <text evidence="4">Belongs to the ABC transporter superfamily. Macrolide exporter (TC 3.A.1.122) family.</text>
</comment>
<dbReference type="InterPro" id="IPR015854">
    <property type="entry name" value="ABC_transpr_LolD-like"/>
</dbReference>
<dbReference type="InterPro" id="IPR003439">
    <property type="entry name" value="ABC_transporter-like_ATP-bd"/>
</dbReference>
<dbReference type="GO" id="GO:0016887">
    <property type="term" value="F:ATP hydrolysis activity"/>
    <property type="evidence" value="ECO:0007669"/>
    <property type="project" value="InterPro"/>
</dbReference>
<dbReference type="FunFam" id="3.40.50.300:FF:000032">
    <property type="entry name" value="Export ABC transporter ATP-binding protein"/>
    <property type="match status" value="1"/>
</dbReference>
<dbReference type="HOGENOM" id="CLU_000604_1_22_7"/>
<dbReference type="InterPro" id="IPR017911">
    <property type="entry name" value="MacB-like_ATP-bd"/>
</dbReference>
<dbReference type="InterPro" id="IPR003593">
    <property type="entry name" value="AAA+_ATPase"/>
</dbReference>
<dbReference type="Pfam" id="PF00005">
    <property type="entry name" value="ABC_tran"/>
    <property type="match status" value="1"/>
</dbReference>
<dbReference type="PROSITE" id="PS00211">
    <property type="entry name" value="ABC_TRANSPORTER_1"/>
    <property type="match status" value="1"/>
</dbReference>
<organism evidence="6 7">
    <name type="scientific">Geoalkalibacter subterraneus</name>
    <dbReference type="NCBI Taxonomy" id="483547"/>
    <lineage>
        <taxon>Bacteria</taxon>
        <taxon>Pseudomonadati</taxon>
        <taxon>Thermodesulfobacteriota</taxon>
        <taxon>Desulfuromonadia</taxon>
        <taxon>Desulfuromonadales</taxon>
        <taxon>Geoalkalibacteraceae</taxon>
        <taxon>Geoalkalibacter</taxon>
    </lineage>
</organism>
<dbReference type="CDD" id="cd03255">
    <property type="entry name" value="ABC_MJ0796_LolCDE_FtsE"/>
    <property type="match status" value="1"/>
</dbReference>
<dbReference type="KEGG" id="gsb:GSUB_10470"/>
<dbReference type="AlphaFoldDB" id="A0A0B5FRW8"/>
<dbReference type="GO" id="GO:0044874">
    <property type="term" value="P:lipoprotein localization to outer membrane"/>
    <property type="evidence" value="ECO:0007669"/>
    <property type="project" value="TreeGrafter"/>
</dbReference>
<dbReference type="GO" id="GO:0022857">
    <property type="term" value="F:transmembrane transporter activity"/>
    <property type="evidence" value="ECO:0007669"/>
    <property type="project" value="TreeGrafter"/>
</dbReference>
<evidence type="ECO:0000313" key="6">
    <source>
        <dbReference type="EMBL" id="AJF06895.1"/>
    </source>
</evidence>
<dbReference type="InterPro" id="IPR027417">
    <property type="entry name" value="P-loop_NTPase"/>
</dbReference>
<dbReference type="OrthoDB" id="9809450at2"/>
<evidence type="ECO:0000256" key="2">
    <source>
        <dbReference type="ARBA" id="ARBA00022741"/>
    </source>
</evidence>
<dbReference type="GO" id="GO:0005886">
    <property type="term" value="C:plasma membrane"/>
    <property type="evidence" value="ECO:0007669"/>
    <property type="project" value="TreeGrafter"/>
</dbReference>
<dbReference type="PANTHER" id="PTHR24220:SF689">
    <property type="entry name" value="LIPOPROTEIN-RELEASING SYSTEM ATP-BINDING PROTEIN LOLD"/>
    <property type="match status" value="1"/>
</dbReference>
<evidence type="ECO:0000256" key="4">
    <source>
        <dbReference type="ARBA" id="ARBA00038388"/>
    </source>
</evidence>
<dbReference type="SMART" id="SM00382">
    <property type="entry name" value="AAA"/>
    <property type="match status" value="1"/>
</dbReference>
<gene>
    <name evidence="6" type="ORF">GSUB_10470</name>
</gene>
<dbReference type="Proteomes" id="UP000035036">
    <property type="component" value="Chromosome"/>
</dbReference>
<accession>A0A0B5FRW8</accession>
<sequence length="235" mass="26036">MSRSEEKGLPLIDAQGVKKTFNTPHGAVEVLRGVDLRIDSGERVAIIGYSGAGKTTLMHILGALDRPDSGQVLFEGRDIFSLRGGALDEFRNRTVGFVFQFHQLLPEFNALENVMMPSLVARCDRREAEKNARELLQDVGLGHRLLHKPGELSGGEQQRVAIARALSRSPRLLLADEPTGNLDSKTSDEIYLLLERLHRDRGLTMVVVTHSHSLAARMDRMVHMEDGLLVTPQQG</sequence>
<dbReference type="PANTHER" id="PTHR24220">
    <property type="entry name" value="IMPORT ATP-BINDING PROTEIN"/>
    <property type="match status" value="1"/>
</dbReference>
<protein>
    <submittedName>
        <fullName evidence="6">ABC transporter ATP-binding protein</fullName>
    </submittedName>
</protein>
<dbReference type="STRING" id="483547.GSUB_10470"/>
<evidence type="ECO:0000313" key="7">
    <source>
        <dbReference type="Proteomes" id="UP000035036"/>
    </source>
</evidence>
<dbReference type="GO" id="GO:0098796">
    <property type="term" value="C:membrane protein complex"/>
    <property type="evidence" value="ECO:0007669"/>
    <property type="project" value="UniProtKB-ARBA"/>
</dbReference>
<dbReference type="GO" id="GO:0005524">
    <property type="term" value="F:ATP binding"/>
    <property type="evidence" value="ECO:0007669"/>
    <property type="project" value="UniProtKB-KW"/>
</dbReference>
<evidence type="ECO:0000256" key="3">
    <source>
        <dbReference type="ARBA" id="ARBA00022840"/>
    </source>
</evidence>
<keyword evidence="1" id="KW-0813">Transport</keyword>
<name>A0A0B5FRW8_9BACT</name>
<evidence type="ECO:0000259" key="5">
    <source>
        <dbReference type="PROSITE" id="PS50893"/>
    </source>
</evidence>